<sequence>MASQKRACVFILAIVFMLCFLNQSHAVASAIDHNTTTCGNNTISLTARDIEDDIVVSLYYESLCPYCADFIVNQLVKVFETDLVHIVKLRLIPWGNTQITPNNTWICQHGPDECTLNMVEACAIHVWPNPALHYKFIYCIESLRLKNEHNKWQSCFNTLGINSTPIRNCLNTGLAVKLEQGYADETAHLNPPHRFVPWVLVNNLPLQEDYQNFVAYICKAYRGTVTPQACKSHALGVNSDKMVNATQ</sequence>
<proteinExistence type="inferred from homology"/>
<comment type="similarity">
    <text evidence="1">Belongs to the GILT family.</text>
</comment>
<dbReference type="SUPFAM" id="SSF52833">
    <property type="entry name" value="Thioredoxin-like"/>
    <property type="match status" value="1"/>
</dbReference>
<name>A0ABD3AKF0_9GENT</name>
<evidence type="ECO:0000313" key="4">
    <source>
        <dbReference type="EMBL" id="KAL3531660.1"/>
    </source>
</evidence>
<evidence type="ECO:0000256" key="3">
    <source>
        <dbReference type="SAM" id="SignalP"/>
    </source>
</evidence>
<reference evidence="4 5" key="1">
    <citation type="submission" date="2024-11" db="EMBL/GenBank/DDBJ databases">
        <title>A near-complete genome assembly of Cinchona calisaya.</title>
        <authorList>
            <person name="Lian D.C."/>
            <person name="Zhao X.W."/>
            <person name="Wei L."/>
        </authorList>
    </citation>
    <scope>NUCLEOTIDE SEQUENCE [LARGE SCALE GENOMIC DNA]</scope>
    <source>
        <tissue evidence="4">Nenye</tissue>
    </source>
</reference>
<dbReference type="PANTHER" id="PTHR13234">
    <property type="entry name" value="GAMMA-INTERFERON INDUCIBLE LYSOSOMAL THIOL REDUCTASE GILT"/>
    <property type="match status" value="1"/>
</dbReference>
<gene>
    <name evidence="4" type="ORF">ACH5RR_005181</name>
</gene>
<feature type="signal peptide" evidence="3">
    <location>
        <begin position="1"/>
        <end position="26"/>
    </location>
</feature>
<keyword evidence="3" id="KW-0732">Signal</keyword>
<evidence type="ECO:0000256" key="2">
    <source>
        <dbReference type="ARBA" id="ARBA00023180"/>
    </source>
</evidence>
<dbReference type="AlphaFoldDB" id="A0ABD3AKF0"/>
<evidence type="ECO:0008006" key="6">
    <source>
        <dbReference type="Google" id="ProtNLM"/>
    </source>
</evidence>
<dbReference type="EMBL" id="JBJUIK010000003">
    <property type="protein sequence ID" value="KAL3531660.1"/>
    <property type="molecule type" value="Genomic_DNA"/>
</dbReference>
<dbReference type="InterPro" id="IPR004911">
    <property type="entry name" value="Interferon-induced_GILT"/>
</dbReference>
<dbReference type="Proteomes" id="UP001630127">
    <property type="component" value="Unassembled WGS sequence"/>
</dbReference>
<comment type="caution">
    <text evidence="4">The sequence shown here is derived from an EMBL/GenBank/DDBJ whole genome shotgun (WGS) entry which is preliminary data.</text>
</comment>
<accession>A0ABD3AKF0</accession>
<evidence type="ECO:0000313" key="5">
    <source>
        <dbReference type="Proteomes" id="UP001630127"/>
    </source>
</evidence>
<feature type="chain" id="PRO_5044740814" description="Gamma-interferon-inducible lysosomal thiol reductase" evidence="3">
    <location>
        <begin position="27"/>
        <end position="247"/>
    </location>
</feature>
<dbReference type="PANTHER" id="PTHR13234:SF48">
    <property type="entry name" value="GAMMA INTERFERON RESPONSIVE LYSOSOMAL THIOL (GILT) REDUCTASE FAMILY PROTEIN"/>
    <property type="match status" value="1"/>
</dbReference>
<dbReference type="InterPro" id="IPR036249">
    <property type="entry name" value="Thioredoxin-like_sf"/>
</dbReference>
<evidence type="ECO:0000256" key="1">
    <source>
        <dbReference type="ARBA" id="ARBA00005679"/>
    </source>
</evidence>
<keyword evidence="2" id="KW-0325">Glycoprotein</keyword>
<organism evidence="4 5">
    <name type="scientific">Cinchona calisaya</name>
    <dbReference type="NCBI Taxonomy" id="153742"/>
    <lineage>
        <taxon>Eukaryota</taxon>
        <taxon>Viridiplantae</taxon>
        <taxon>Streptophyta</taxon>
        <taxon>Embryophyta</taxon>
        <taxon>Tracheophyta</taxon>
        <taxon>Spermatophyta</taxon>
        <taxon>Magnoliopsida</taxon>
        <taxon>eudicotyledons</taxon>
        <taxon>Gunneridae</taxon>
        <taxon>Pentapetalae</taxon>
        <taxon>asterids</taxon>
        <taxon>lamiids</taxon>
        <taxon>Gentianales</taxon>
        <taxon>Rubiaceae</taxon>
        <taxon>Cinchonoideae</taxon>
        <taxon>Cinchoneae</taxon>
        <taxon>Cinchona</taxon>
    </lineage>
</organism>
<keyword evidence="5" id="KW-1185">Reference proteome</keyword>
<dbReference type="Pfam" id="PF03227">
    <property type="entry name" value="GILT"/>
    <property type="match status" value="1"/>
</dbReference>
<protein>
    <recommendedName>
        <fullName evidence="6">Gamma-interferon-inducible lysosomal thiol reductase</fullName>
    </recommendedName>
</protein>